<dbReference type="EMBL" id="CAXLJM020000086">
    <property type="protein sequence ID" value="CAL8131196.1"/>
    <property type="molecule type" value="Genomic_DNA"/>
</dbReference>
<feature type="region of interest" description="Disordered" evidence="1">
    <location>
        <begin position="73"/>
        <end position="107"/>
    </location>
</feature>
<feature type="transmembrane region" description="Helical" evidence="2">
    <location>
        <begin position="164"/>
        <end position="185"/>
    </location>
</feature>
<sequence>MQQAGTIKKRHKRNIAKVTGLSSIQYHEAEDLFDEKSVFSSNSLTIKPVGRYSAAEIRMSAIFQESRRTNLSSRSRVTRNPLFHEESEESSQEEKDSDDDTEKASEFDASGMTDRPYFLDKWTMIRLRHIILLGMFSGAFPWKWNAKKHRIDNWSLGWEKAWKIQWLIFTIQTSLLSIFQVYALWHAIVLEEHLTYRRLFMRSISLYWYFFGTVFNITLYFYKNQIRSYINTLFKFNNEFMQKYVVDLDGYADGGRIVINLSIPSNTFQVFVSVAAFLAMPFQPWYLFSYIYPKPWYWLIPGATQDFVLVEQVITNYILYQWVIVAHTNSMEFWLRESQ</sequence>
<accession>A0ABP1RMW1</accession>
<proteinExistence type="predicted"/>
<organism evidence="3 4">
    <name type="scientific">Orchesella dallaii</name>
    <dbReference type="NCBI Taxonomy" id="48710"/>
    <lineage>
        <taxon>Eukaryota</taxon>
        <taxon>Metazoa</taxon>
        <taxon>Ecdysozoa</taxon>
        <taxon>Arthropoda</taxon>
        <taxon>Hexapoda</taxon>
        <taxon>Collembola</taxon>
        <taxon>Entomobryomorpha</taxon>
        <taxon>Entomobryoidea</taxon>
        <taxon>Orchesellidae</taxon>
        <taxon>Orchesellinae</taxon>
        <taxon>Orchesella</taxon>
    </lineage>
</organism>
<feature type="transmembrane region" description="Helical" evidence="2">
    <location>
        <begin position="206"/>
        <end position="222"/>
    </location>
</feature>
<keyword evidence="2" id="KW-0812">Transmembrane</keyword>
<evidence type="ECO:0000313" key="4">
    <source>
        <dbReference type="Proteomes" id="UP001642540"/>
    </source>
</evidence>
<feature type="transmembrane region" description="Helical" evidence="2">
    <location>
        <begin position="268"/>
        <end position="288"/>
    </location>
</feature>
<gene>
    <name evidence="3" type="ORF">ODALV1_LOCUS24069</name>
</gene>
<name>A0ABP1RMW1_9HEXA</name>
<feature type="compositionally biased region" description="Acidic residues" evidence="1">
    <location>
        <begin position="86"/>
        <end position="101"/>
    </location>
</feature>
<protein>
    <submittedName>
        <fullName evidence="3">Uncharacterized protein</fullName>
    </submittedName>
</protein>
<evidence type="ECO:0000313" key="3">
    <source>
        <dbReference type="EMBL" id="CAL8131196.1"/>
    </source>
</evidence>
<dbReference type="Proteomes" id="UP001642540">
    <property type="component" value="Unassembled WGS sequence"/>
</dbReference>
<keyword evidence="2" id="KW-1133">Transmembrane helix</keyword>
<evidence type="ECO:0000256" key="1">
    <source>
        <dbReference type="SAM" id="MobiDB-lite"/>
    </source>
</evidence>
<comment type="caution">
    <text evidence="3">The sequence shown here is derived from an EMBL/GenBank/DDBJ whole genome shotgun (WGS) entry which is preliminary data.</text>
</comment>
<keyword evidence="4" id="KW-1185">Reference proteome</keyword>
<keyword evidence="2" id="KW-0472">Membrane</keyword>
<evidence type="ECO:0000256" key="2">
    <source>
        <dbReference type="SAM" id="Phobius"/>
    </source>
</evidence>
<reference evidence="3 4" key="1">
    <citation type="submission" date="2024-08" db="EMBL/GenBank/DDBJ databases">
        <authorList>
            <person name="Cucini C."/>
            <person name="Frati F."/>
        </authorList>
    </citation>
    <scope>NUCLEOTIDE SEQUENCE [LARGE SCALE GENOMIC DNA]</scope>
</reference>